<organism evidence="4 5">
    <name type="scientific">Candidatus Thiodictyon syntrophicum</name>
    <dbReference type="NCBI Taxonomy" id="1166950"/>
    <lineage>
        <taxon>Bacteria</taxon>
        <taxon>Pseudomonadati</taxon>
        <taxon>Pseudomonadota</taxon>
        <taxon>Gammaproteobacteria</taxon>
        <taxon>Chromatiales</taxon>
        <taxon>Chromatiaceae</taxon>
        <taxon>Thiodictyon</taxon>
    </lineage>
</organism>
<dbReference type="Proteomes" id="UP000232638">
    <property type="component" value="Chromosome"/>
</dbReference>
<dbReference type="InterPro" id="IPR025196">
    <property type="entry name" value="DUF4126"/>
</dbReference>
<feature type="transmembrane region" description="Helical" evidence="2">
    <location>
        <begin position="162"/>
        <end position="185"/>
    </location>
</feature>
<evidence type="ECO:0000256" key="1">
    <source>
        <dbReference type="SAM" id="MobiDB-lite"/>
    </source>
</evidence>
<name>A0A2K8UCQ3_9GAMM</name>
<accession>A0A2K8UCQ3</accession>
<dbReference type="AlphaFoldDB" id="A0A2K8UCQ3"/>
<reference evidence="4 5" key="1">
    <citation type="submission" date="2017-03" db="EMBL/GenBank/DDBJ databases">
        <title>Complete genome sequence of Candidatus 'Thiodictyon syntrophicum' sp. nov. strain Cad16T, a photolithoautotroph purple sulfur bacterium isolated from an alpine meromictic lake.</title>
        <authorList>
            <person name="Luedin S.M."/>
            <person name="Pothier J.F."/>
            <person name="Danza F."/>
            <person name="Storelli N."/>
            <person name="Wittwer M."/>
            <person name="Tonolla M."/>
        </authorList>
    </citation>
    <scope>NUCLEOTIDE SEQUENCE [LARGE SCALE GENOMIC DNA]</scope>
    <source>
        <strain evidence="4 5">Cad16T</strain>
    </source>
</reference>
<evidence type="ECO:0000313" key="5">
    <source>
        <dbReference type="Proteomes" id="UP000232638"/>
    </source>
</evidence>
<keyword evidence="2" id="KW-0812">Transmembrane</keyword>
<feature type="region of interest" description="Disordered" evidence="1">
    <location>
        <begin position="201"/>
        <end position="228"/>
    </location>
</feature>
<evidence type="ECO:0000313" key="4">
    <source>
        <dbReference type="EMBL" id="AUB83346.1"/>
    </source>
</evidence>
<proteinExistence type="predicted"/>
<keyword evidence="2" id="KW-0472">Membrane</keyword>
<feature type="domain" description="DUF4126" evidence="3">
    <location>
        <begin position="8"/>
        <end position="178"/>
    </location>
</feature>
<dbReference type="OrthoDB" id="181455at2"/>
<evidence type="ECO:0000259" key="3">
    <source>
        <dbReference type="Pfam" id="PF13548"/>
    </source>
</evidence>
<dbReference type="RefSeq" id="WP_100921036.1">
    <property type="nucleotide sequence ID" value="NZ_CP020370.1"/>
</dbReference>
<protein>
    <recommendedName>
        <fullName evidence="3">DUF4126 domain-containing protein</fullName>
    </recommendedName>
</protein>
<dbReference type="Pfam" id="PF13548">
    <property type="entry name" value="DUF4126"/>
    <property type="match status" value="1"/>
</dbReference>
<keyword evidence="2" id="KW-1133">Transmembrane helix</keyword>
<sequence length="239" mass="24572">MDTLTQTLALTLGASWASGINLYAAMLVLGLAGATGSVDLPPGLDILADPRVLLAAGAMFVVEFFADKVPGFDSIWDGLHTFIRIPAGALMAVGAAGDVGPLGDMLVGLLGGGVAAASHATKAGTRIMLNTSPEPFTNWIASVTEDVGVIGGLLLALTHPGIFLISLALFFLLLIWLLPMLWHGIKRVLGALRRHFSGLRGGAAPPPPPPVQALGGPTTTGHLGNDGVPLRIDTKVPRS</sequence>
<gene>
    <name evidence="4" type="ORF">THSYN_21990</name>
</gene>
<dbReference type="KEGG" id="tsy:THSYN_21990"/>
<keyword evidence="5" id="KW-1185">Reference proteome</keyword>
<dbReference type="EMBL" id="CP020370">
    <property type="protein sequence ID" value="AUB83346.1"/>
    <property type="molecule type" value="Genomic_DNA"/>
</dbReference>
<evidence type="ECO:0000256" key="2">
    <source>
        <dbReference type="SAM" id="Phobius"/>
    </source>
</evidence>